<evidence type="ECO:0000313" key="1">
    <source>
        <dbReference type="EMBL" id="PRQ23957.1"/>
    </source>
</evidence>
<organism evidence="1 2">
    <name type="scientific">Rosa chinensis</name>
    <name type="common">China rose</name>
    <dbReference type="NCBI Taxonomy" id="74649"/>
    <lineage>
        <taxon>Eukaryota</taxon>
        <taxon>Viridiplantae</taxon>
        <taxon>Streptophyta</taxon>
        <taxon>Embryophyta</taxon>
        <taxon>Tracheophyta</taxon>
        <taxon>Spermatophyta</taxon>
        <taxon>Magnoliopsida</taxon>
        <taxon>eudicotyledons</taxon>
        <taxon>Gunneridae</taxon>
        <taxon>Pentapetalae</taxon>
        <taxon>rosids</taxon>
        <taxon>fabids</taxon>
        <taxon>Rosales</taxon>
        <taxon>Rosaceae</taxon>
        <taxon>Rosoideae</taxon>
        <taxon>Rosoideae incertae sedis</taxon>
        <taxon>Rosa</taxon>
    </lineage>
</organism>
<dbReference type="Gramene" id="PRQ23957">
    <property type="protein sequence ID" value="PRQ23957"/>
    <property type="gene ID" value="RchiOBHm_Chr6g0267101"/>
</dbReference>
<gene>
    <name evidence="1" type="ORF">RchiOBHm_Chr6g0267101</name>
</gene>
<keyword evidence="2" id="KW-1185">Reference proteome</keyword>
<dbReference type="STRING" id="74649.A0A2P6PPV1"/>
<dbReference type="AlphaFoldDB" id="A0A2P6PPV1"/>
<dbReference type="EMBL" id="PDCK01000044">
    <property type="protein sequence ID" value="PRQ23957.1"/>
    <property type="molecule type" value="Genomic_DNA"/>
</dbReference>
<sequence>MGLGIAYAGAENEQAIIFALMDRSEAELGEPLACLIPLSLGLLYLGK</sequence>
<dbReference type="Proteomes" id="UP000238479">
    <property type="component" value="Chromosome 6"/>
</dbReference>
<reference evidence="1 2" key="1">
    <citation type="journal article" date="2018" name="Nat. Genet.">
        <title>The Rosa genome provides new insights in the design of modern roses.</title>
        <authorList>
            <person name="Bendahmane M."/>
        </authorList>
    </citation>
    <scope>NUCLEOTIDE SEQUENCE [LARGE SCALE GENOMIC DNA]</scope>
    <source>
        <strain evidence="2">cv. Old Blush</strain>
    </source>
</reference>
<protein>
    <submittedName>
        <fullName evidence="1">Uncharacterized protein</fullName>
    </submittedName>
</protein>
<name>A0A2P6PPV1_ROSCH</name>
<proteinExistence type="predicted"/>
<comment type="caution">
    <text evidence="1">The sequence shown here is derived from an EMBL/GenBank/DDBJ whole genome shotgun (WGS) entry which is preliminary data.</text>
</comment>
<accession>A0A2P6PPV1</accession>
<evidence type="ECO:0000313" key="2">
    <source>
        <dbReference type="Proteomes" id="UP000238479"/>
    </source>
</evidence>